<dbReference type="KEGG" id="pzu:PHZ_c2398"/>
<accession>B4RFZ4</accession>
<dbReference type="Pfam" id="PF00733">
    <property type="entry name" value="Asn_synthase"/>
    <property type="match status" value="1"/>
</dbReference>
<name>B4RFZ4_PHEZH</name>
<dbReference type="eggNOG" id="COG0367">
    <property type="taxonomic scope" value="Bacteria"/>
</dbReference>
<dbReference type="AlphaFoldDB" id="B4RFZ4"/>
<dbReference type="GO" id="GO:0006529">
    <property type="term" value="P:asparagine biosynthetic process"/>
    <property type="evidence" value="ECO:0007669"/>
    <property type="project" value="InterPro"/>
</dbReference>
<dbReference type="InterPro" id="IPR014729">
    <property type="entry name" value="Rossmann-like_a/b/a_fold"/>
</dbReference>
<organism evidence="2 3">
    <name type="scientific">Phenylobacterium zucineum (strain HLK1)</name>
    <dbReference type="NCBI Taxonomy" id="450851"/>
    <lineage>
        <taxon>Bacteria</taxon>
        <taxon>Pseudomonadati</taxon>
        <taxon>Pseudomonadota</taxon>
        <taxon>Alphaproteobacteria</taxon>
        <taxon>Caulobacterales</taxon>
        <taxon>Caulobacteraceae</taxon>
        <taxon>Phenylobacterium</taxon>
    </lineage>
</organism>
<feature type="domain" description="Asparagine synthetase" evidence="1">
    <location>
        <begin position="226"/>
        <end position="566"/>
    </location>
</feature>
<gene>
    <name evidence="2" type="ordered locus">PHZ_c2398</name>
</gene>
<sequence>MMPGGFLVLVEDGRRPQASEAISEGLRSRGWRPADSPMPWAEVWLRGEQPPLVSRQAGALTIGRVFHAREMNAGIEGGAPPALSDLCRSRWGAYVAMVQEGAETWVLRDPSGAGDAVAWRASGTVVISSSLDQLPPALAPDVSVDWDVVTDFVRRALSAAGRTALTGVVSPVAGEAVEVASGRRVQLWRPADAARAPAPREPARALAASLDDVCATWTGAYGALMAEVSGGFDSALVAVTARRSAAGGRIGADLNYYGDRREGDERRWAACAAAAADLPLLAHAKPVRALTEADFAETANGVRPSFTALDPVRDRHTAGELNRHKADALLTGYGGDAVFFQMPSALPAADYLAEPGWRTIFDPFFLGTSRWLRRSVWSVLSEARRARLETDRVSYFAPFLGPRAREAGQGLSHPWLEGIGTLPPGKQLQVLHVVVSQLTFGRSRRGEAADLLYPLLSQPLVETALAIPSWKHLDGGRDRALARSVAADRLPPEIVARRSKGMLTSYYARQVCESLGFLRAYLLDGRLAAEGVLDRAAMDAALHPDRLIWRGDGIGLLSAAALEAWVRRWSA</sequence>
<proteinExistence type="predicted"/>
<keyword evidence="3" id="KW-1185">Reference proteome</keyword>
<evidence type="ECO:0000313" key="3">
    <source>
        <dbReference type="Proteomes" id="UP000001868"/>
    </source>
</evidence>
<dbReference type="Gene3D" id="3.40.50.620">
    <property type="entry name" value="HUPs"/>
    <property type="match status" value="2"/>
</dbReference>
<reference evidence="2 3" key="1">
    <citation type="journal article" date="2008" name="BMC Genomics">
        <title>Complete genome of Phenylobacterium zucineum - a novel facultative intracellular bacterium isolated from human erythroleukemia cell line K562.</title>
        <authorList>
            <person name="Luo Y."/>
            <person name="Xu X."/>
            <person name="Ding Z."/>
            <person name="Liu Z."/>
            <person name="Zhang B."/>
            <person name="Yan Z."/>
            <person name="Sun J."/>
            <person name="Hu S."/>
            <person name="Hu X."/>
        </authorList>
    </citation>
    <scope>NUCLEOTIDE SEQUENCE [LARGE SCALE GENOMIC DNA]</scope>
    <source>
        <strain evidence="2 3">HLK1</strain>
    </source>
</reference>
<dbReference type="EMBL" id="CP000747">
    <property type="protein sequence ID" value="ACG78807.1"/>
    <property type="molecule type" value="Genomic_DNA"/>
</dbReference>
<dbReference type="HOGENOM" id="CLU_031685_1_0_5"/>
<dbReference type="STRING" id="450851.PHZ_c2398"/>
<dbReference type="InterPro" id="IPR001962">
    <property type="entry name" value="Asn_synthase"/>
</dbReference>
<evidence type="ECO:0000259" key="1">
    <source>
        <dbReference type="Pfam" id="PF00733"/>
    </source>
</evidence>
<evidence type="ECO:0000313" key="2">
    <source>
        <dbReference type="EMBL" id="ACG78807.1"/>
    </source>
</evidence>
<dbReference type="Proteomes" id="UP000001868">
    <property type="component" value="Chromosome"/>
</dbReference>
<dbReference type="GO" id="GO:0004066">
    <property type="term" value="F:asparagine synthase (glutamine-hydrolyzing) activity"/>
    <property type="evidence" value="ECO:0007669"/>
    <property type="project" value="InterPro"/>
</dbReference>
<dbReference type="SUPFAM" id="SSF52402">
    <property type="entry name" value="Adenine nucleotide alpha hydrolases-like"/>
    <property type="match status" value="1"/>
</dbReference>
<protein>
    <recommendedName>
        <fullName evidence="1">Asparagine synthetase domain-containing protein</fullName>
    </recommendedName>
</protein>